<feature type="domain" description="SCP" evidence="2">
    <location>
        <begin position="135"/>
        <end position="248"/>
    </location>
</feature>
<dbReference type="Gene3D" id="3.40.33.10">
    <property type="entry name" value="CAP"/>
    <property type="match status" value="1"/>
</dbReference>
<feature type="region of interest" description="Disordered" evidence="1">
    <location>
        <begin position="56"/>
        <end position="119"/>
    </location>
</feature>
<gene>
    <name evidence="3" type="ORF">FHR33_004482</name>
</gene>
<dbReference type="EMBL" id="JACIBV010000001">
    <property type="protein sequence ID" value="MBB3728622.1"/>
    <property type="molecule type" value="Genomic_DNA"/>
</dbReference>
<dbReference type="InterPro" id="IPR014044">
    <property type="entry name" value="CAP_dom"/>
</dbReference>
<evidence type="ECO:0000313" key="4">
    <source>
        <dbReference type="Proteomes" id="UP000579945"/>
    </source>
</evidence>
<dbReference type="GeneID" id="95390849"/>
<dbReference type="InterPro" id="IPR035940">
    <property type="entry name" value="CAP_sf"/>
</dbReference>
<dbReference type="CDD" id="cd05379">
    <property type="entry name" value="CAP_bacterial"/>
    <property type="match status" value="1"/>
</dbReference>
<dbReference type="AlphaFoldDB" id="A0A7W5V1F9"/>
<protein>
    <submittedName>
        <fullName evidence="3">Uncharacterized protein YkwD</fullName>
    </submittedName>
</protein>
<evidence type="ECO:0000256" key="1">
    <source>
        <dbReference type="SAM" id="MobiDB-lite"/>
    </source>
</evidence>
<organism evidence="3 4">
    <name type="scientific">Nonomuraea dietziae</name>
    <dbReference type="NCBI Taxonomy" id="65515"/>
    <lineage>
        <taxon>Bacteria</taxon>
        <taxon>Bacillati</taxon>
        <taxon>Actinomycetota</taxon>
        <taxon>Actinomycetes</taxon>
        <taxon>Streptosporangiales</taxon>
        <taxon>Streptosporangiaceae</taxon>
        <taxon>Nonomuraea</taxon>
    </lineage>
</organism>
<proteinExistence type="predicted"/>
<evidence type="ECO:0000313" key="3">
    <source>
        <dbReference type="EMBL" id="MBB3728622.1"/>
    </source>
</evidence>
<dbReference type="Pfam" id="PF00188">
    <property type="entry name" value="CAP"/>
    <property type="match status" value="1"/>
</dbReference>
<sequence>MWQTPHTRHTQPSSRRRNLLGLLGCLLAVLFAGVLIGRLSVSPLDASDQIYLNNTAPPSASTPVASPTPSASPSAKRPRAHVESRARRTAKPPAKPSTTASKLTEVPGELPGDPTQVLGSPLIEVSSSMATQVVTLTNAARARKGCRPLRVDRRLTSSARAHSLEMARSGVFSHDSPDGASPWNRMERAGYRDGAAENIGRGYVSAREAVSGWMASPEHRRNLLHCGYRAIGVGVVAGPGGPWWTQDFGFS</sequence>
<dbReference type="PANTHER" id="PTHR31157">
    <property type="entry name" value="SCP DOMAIN-CONTAINING PROTEIN"/>
    <property type="match status" value="1"/>
</dbReference>
<dbReference type="Proteomes" id="UP000579945">
    <property type="component" value="Unassembled WGS sequence"/>
</dbReference>
<dbReference type="PANTHER" id="PTHR31157:SF1">
    <property type="entry name" value="SCP DOMAIN-CONTAINING PROTEIN"/>
    <property type="match status" value="1"/>
</dbReference>
<dbReference type="SUPFAM" id="SSF55797">
    <property type="entry name" value="PR-1-like"/>
    <property type="match status" value="1"/>
</dbReference>
<accession>A0A7W5V1F9</accession>
<dbReference type="RefSeq" id="WP_183650820.1">
    <property type="nucleotide sequence ID" value="NZ_JACIBV010000001.1"/>
</dbReference>
<comment type="caution">
    <text evidence="3">The sequence shown here is derived from an EMBL/GenBank/DDBJ whole genome shotgun (WGS) entry which is preliminary data.</text>
</comment>
<evidence type="ECO:0000259" key="2">
    <source>
        <dbReference type="Pfam" id="PF00188"/>
    </source>
</evidence>
<feature type="compositionally biased region" description="Low complexity" evidence="1">
    <location>
        <begin position="56"/>
        <end position="75"/>
    </location>
</feature>
<keyword evidence="4" id="KW-1185">Reference proteome</keyword>
<name>A0A7W5V1F9_9ACTN</name>
<reference evidence="3 4" key="1">
    <citation type="submission" date="2020-08" db="EMBL/GenBank/DDBJ databases">
        <title>Sequencing the genomes of 1000 actinobacteria strains.</title>
        <authorList>
            <person name="Klenk H.-P."/>
        </authorList>
    </citation>
    <scope>NUCLEOTIDE SEQUENCE [LARGE SCALE GENOMIC DNA]</scope>
    <source>
        <strain evidence="3 4">DSM 44320</strain>
    </source>
</reference>